<evidence type="ECO:0000313" key="3">
    <source>
        <dbReference type="Proteomes" id="UP000298327"/>
    </source>
</evidence>
<dbReference type="InterPro" id="IPR013785">
    <property type="entry name" value="Aldolase_TIM"/>
</dbReference>
<dbReference type="EMBL" id="SEOQ01001847">
    <property type="protein sequence ID" value="TFY50402.1"/>
    <property type="molecule type" value="Genomic_DNA"/>
</dbReference>
<dbReference type="Proteomes" id="UP000298327">
    <property type="component" value="Unassembled WGS sequence"/>
</dbReference>
<dbReference type="GO" id="GO:0010181">
    <property type="term" value="F:FMN binding"/>
    <property type="evidence" value="ECO:0007669"/>
    <property type="project" value="InterPro"/>
</dbReference>
<dbReference type="SUPFAM" id="SSF51395">
    <property type="entry name" value="FMN-linked oxidoreductases"/>
    <property type="match status" value="1"/>
</dbReference>
<accession>A0A4Y9XL20</accession>
<organism evidence="2 3">
    <name type="scientific">Dentipellis fragilis</name>
    <dbReference type="NCBI Taxonomy" id="205917"/>
    <lineage>
        <taxon>Eukaryota</taxon>
        <taxon>Fungi</taxon>
        <taxon>Dikarya</taxon>
        <taxon>Basidiomycota</taxon>
        <taxon>Agaricomycotina</taxon>
        <taxon>Agaricomycetes</taxon>
        <taxon>Russulales</taxon>
        <taxon>Hericiaceae</taxon>
        <taxon>Dentipellis</taxon>
    </lineage>
</organism>
<name>A0A4Y9XL20_9AGAM</name>
<keyword evidence="3" id="KW-1185">Reference proteome</keyword>
<dbReference type="STRING" id="205917.A0A4Y9XL20"/>
<gene>
    <name evidence="2" type="ORF">EVG20_g11541</name>
</gene>
<dbReference type="GO" id="GO:0050661">
    <property type="term" value="F:NADP binding"/>
    <property type="evidence" value="ECO:0007669"/>
    <property type="project" value="InterPro"/>
</dbReference>
<dbReference type="PANTHER" id="PTHR43303">
    <property type="entry name" value="NADPH DEHYDROGENASE C23G7.10C-RELATED"/>
    <property type="match status" value="1"/>
</dbReference>
<dbReference type="GO" id="GO:0003959">
    <property type="term" value="F:NADPH dehydrogenase activity"/>
    <property type="evidence" value="ECO:0007669"/>
    <property type="project" value="InterPro"/>
</dbReference>
<dbReference type="PANTHER" id="PTHR43303:SF4">
    <property type="entry name" value="NADPH DEHYDROGENASE C23G7.10C-RELATED"/>
    <property type="match status" value="1"/>
</dbReference>
<sequence>MLTRDLFHSVSATEWLEVTKPNEPSWRLEDTVRLTGLLAAHGIDFVDVSSGGGDPAQKILPLDAYQVPFAEAVKKAHGDKILVGAVGDINSGTRAQQILDAGQTDVVLVGRGFLKNPGLVWSFAEDLGVEIHKALQIEWAFHGRRFRQGLNRARD</sequence>
<proteinExistence type="predicted"/>
<dbReference type="InterPro" id="IPR044152">
    <property type="entry name" value="YqjM-like"/>
</dbReference>
<dbReference type="OrthoDB" id="72788at2759"/>
<comment type="cofactor">
    <cofactor evidence="1">
        <name>FMN</name>
        <dbReference type="ChEBI" id="CHEBI:58210"/>
    </cofactor>
</comment>
<reference evidence="2 3" key="1">
    <citation type="submission" date="2019-02" db="EMBL/GenBank/DDBJ databases">
        <title>Genome sequencing of the rare red list fungi Dentipellis fragilis.</title>
        <authorList>
            <person name="Buettner E."/>
            <person name="Kellner H."/>
        </authorList>
    </citation>
    <scope>NUCLEOTIDE SEQUENCE [LARGE SCALE GENOMIC DNA]</scope>
    <source>
        <strain evidence="2 3">DSM 105465</strain>
    </source>
</reference>
<comment type="caution">
    <text evidence="2">The sequence shown here is derived from an EMBL/GenBank/DDBJ whole genome shotgun (WGS) entry which is preliminary data.</text>
</comment>
<dbReference type="AlphaFoldDB" id="A0A4Y9XL20"/>
<evidence type="ECO:0000256" key="1">
    <source>
        <dbReference type="ARBA" id="ARBA00001917"/>
    </source>
</evidence>
<evidence type="ECO:0000313" key="2">
    <source>
        <dbReference type="EMBL" id="TFY50402.1"/>
    </source>
</evidence>
<dbReference type="Gene3D" id="3.20.20.70">
    <property type="entry name" value="Aldolase class I"/>
    <property type="match status" value="1"/>
</dbReference>
<protein>
    <submittedName>
        <fullName evidence="2">Uncharacterized protein</fullName>
    </submittedName>
</protein>